<dbReference type="InterPro" id="IPR050236">
    <property type="entry name" value="Ser_Thr_kinase_AGC"/>
</dbReference>
<keyword evidence="3" id="KW-0808">Transferase</keyword>
<evidence type="ECO:0000256" key="4">
    <source>
        <dbReference type="ARBA" id="ARBA00022741"/>
    </source>
</evidence>
<dbReference type="Pfam" id="PF00069">
    <property type="entry name" value="Pkinase"/>
    <property type="match status" value="1"/>
</dbReference>
<keyword evidence="2" id="KW-0723">Serine/threonine-protein kinase</keyword>
<sequence length="677" mass="78857">MQPVIEEEDKLQKYQFTDLLGNGAYGQVYRAICTKDSLAGKQVAIKVIEGSKLVTKQDCQTLERETKVFKEITNFVSENSRNDNFHCYLLRCYSVFQQKSKNQFKKYFILQLASTDLEKIIHSFSPLPFNVIQHLLAQIVLSLQQLHQLGFVHRDVKPSNFLLDRDGNILLADFGTAKQYDIEEYRLIQNGYSAKIQIPEQSAQLTITPPPPREDTTRARNQSMVGTISYAAPEVISGKGIYSAPLDIWGLGCIAFELATGLPFVMAIDHSIKQKQSQLERVKKIKNEALQQFIFRCLKTEPRARFDGGWEALRGSKLFQGYDFEHSSQVRLIRMMDTLDIIGQKLVSQQIPLISIQEQDLMVKAQAYLLQSELVLFGQECDCRFEERQFKALIIVTDFKRLLLINLVLHIIELEHVITISNTRFNYVLADYSTIQLQLQPFQHVLQATQQNNVLILAKLSQQFSDQFKTHLKREGTSLCPQCNNNELVDDICYKCGFQLPFIQKKTKQLKIEPRYFPKKEENEQLYKWFQLQSDQCDISVYLQRKNRLYLSPEQIFDQSLEYIIDNNCKPNLIKLTKEQHLLRQLTAKIYWFSKRWLYGDVTPALPRVNALYLENQKFSEATLNFIEMLANGCIRNQFEIFRYYYFEEKEQKSEKKISDEEVELFGTVCQVEPLDI</sequence>
<evidence type="ECO:0000256" key="1">
    <source>
        <dbReference type="ARBA" id="ARBA00012513"/>
    </source>
</evidence>
<evidence type="ECO:0000256" key="5">
    <source>
        <dbReference type="ARBA" id="ARBA00022777"/>
    </source>
</evidence>
<name>A0ABP1M3F5_9EUKA</name>
<organism evidence="11 12">
    <name type="scientific">Hexamita inflata</name>
    <dbReference type="NCBI Taxonomy" id="28002"/>
    <lineage>
        <taxon>Eukaryota</taxon>
        <taxon>Metamonada</taxon>
        <taxon>Diplomonadida</taxon>
        <taxon>Hexamitidae</taxon>
        <taxon>Hexamitinae</taxon>
        <taxon>Hexamita</taxon>
    </lineage>
</organism>
<evidence type="ECO:0000256" key="8">
    <source>
        <dbReference type="ARBA" id="ARBA00048679"/>
    </source>
</evidence>
<accession>A0ABP1M3F5</accession>
<keyword evidence="6 9" id="KW-0067">ATP-binding</keyword>
<reference evidence="11 12" key="1">
    <citation type="submission" date="2024-07" db="EMBL/GenBank/DDBJ databases">
        <authorList>
            <person name="Akdeniz Z."/>
        </authorList>
    </citation>
    <scope>NUCLEOTIDE SEQUENCE [LARGE SCALE GENOMIC DNA]</scope>
</reference>
<evidence type="ECO:0000313" key="12">
    <source>
        <dbReference type="Proteomes" id="UP001642409"/>
    </source>
</evidence>
<dbReference type="PANTHER" id="PTHR24356:SF418">
    <property type="entry name" value="SERINE_THREONINE-PROTEIN KINASE WARTS"/>
    <property type="match status" value="1"/>
</dbReference>
<keyword evidence="4 9" id="KW-0547">Nucleotide-binding</keyword>
<dbReference type="PROSITE" id="PS00108">
    <property type="entry name" value="PROTEIN_KINASE_ST"/>
    <property type="match status" value="1"/>
</dbReference>
<evidence type="ECO:0000259" key="10">
    <source>
        <dbReference type="PROSITE" id="PS50011"/>
    </source>
</evidence>
<evidence type="ECO:0000256" key="3">
    <source>
        <dbReference type="ARBA" id="ARBA00022679"/>
    </source>
</evidence>
<dbReference type="PROSITE" id="PS50011">
    <property type="entry name" value="PROTEIN_KINASE_DOM"/>
    <property type="match status" value="1"/>
</dbReference>
<dbReference type="InterPro" id="IPR008271">
    <property type="entry name" value="Ser/Thr_kinase_AS"/>
</dbReference>
<evidence type="ECO:0000256" key="6">
    <source>
        <dbReference type="ARBA" id="ARBA00022840"/>
    </source>
</evidence>
<dbReference type="PANTHER" id="PTHR24356">
    <property type="entry name" value="SERINE/THREONINE-PROTEIN KINASE"/>
    <property type="match status" value="1"/>
</dbReference>
<comment type="catalytic activity">
    <reaction evidence="7">
        <text>L-threonyl-[protein] + ATP = O-phospho-L-threonyl-[protein] + ADP + H(+)</text>
        <dbReference type="Rhea" id="RHEA:46608"/>
        <dbReference type="Rhea" id="RHEA-COMP:11060"/>
        <dbReference type="Rhea" id="RHEA-COMP:11605"/>
        <dbReference type="ChEBI" id="CHEBI:15378"/>
        <dbReference type="ChEBI" id="CHEBI:30013"/>
        <dbReference type="ChEBI" id="CHEBI:30616"/>
        <dbReference type="ChEBI" id="CHEBI:61977"/>
        <dbReference type="ChEBI" id="CHEBI:456216"/>
        <dbReference type="EC" id="2.7.11.1"/>
    </reaction>
</comment>
<comment type="caution">
    <text evidence="11">The sequence shown here is derived from an EMBL/GenBank/DDBJ whole genome shotgun (WGS) entry which is preliminary data.</text>
</comment>
<evidence type="ECO:0000256" key="7">
    <source>
        <dbReference type="ARBA" id="ARBA00047899"/>
    </source>
</evidence>
<dbReference type="Gene3D" id="3.30.200.20">
    <property type="entry name" value="Phosphorylase Kinase, domain 1"/>
    <property type="match status" value="1"/>
</dbReference>
<dbReference type="Gene3D" id="1.10.510.10">
    <property type="entry name" value="Transferase(Phosphotransferase) domain 1"/>
    <property type="match status" value="1"/>
</dbReference>
<dbReference type="InterPro" id="IPR000719">
    <property type="entry name" value="Prot_kinase_dom"/>
</dbReference>
<dbReference type="EMBL" id="CAXDID020000496">
    <property type="protein sequence ID" value="CAL6097417.1"/>
    <property type="molecule type" value="Genomic_DNA"/>
</dbReference>
<gene>
    <name evidence="11" type="ORF">HINF_LOCUS68967</name>
</gene>
<proteinExistence type="predicted"/>
<comment type="catalytic activity">
    <reaction evidence="8">
        <text>L-seryl-[protein] + ATP = O-phospho-L-seryl-[protein] + ADP + H(+)</text>
        <dbReference type="Rhea" id="RHEA:17989"/>
        <dbReference type="Rhea" id="RHEA-COMP:9863"/>
        <dbReference type="Rhea" id="RHEA-COMP:11604"/>
        <dbReference type="ChEBI" id="CHEBI:15378"/>
        <dbReference type="ChEBI" id="CHEBI:29999"/>
        <dbReference type="ChEBI" id="CHEBI:30616"/>
        <dbReference type="ChEBI" id="CHEBI:83421"/>
        <dbReference type="ChEBI" id="CHEBI:456216"/>
        <dbReference type="EC" id="2.7.11.1"/>
    </reaction>
</comment>
<evidence type="ECO:0000256" key="9">
    <source>
        <dbReference type="PROSITE-ProRule" id="PRU10141"/>
    </source>
</evidence>
<dbReference type="InterPro" id="IPR017441">
    <property type="entry name" value="Protein_kinase_ATP_BS"/>
</dbReference>
<feature type="binding site" evidence="9">
    <location>
        <position position="46"/>
    </location>
    <ligand>
        <name>ATP</name>
        <dbReference type="ChEBI" id="CHEBI:30616"/>
    </ligand>
</feature>
<dbReference type="GO" id="GO:0016301">
    <property type="term" value="F:kinase activity"/>
    <property type="evidence" value="ECO:0007669"/>
    <property type="project" value="UniProtKB-KW"/>
</dbReference>
<dbReference type="InterPro" id="IPR011009">
    <property type="entry name" value="Kinase-like_dom_sf"/>
</dbReference>
<evidence type="ECO:0000313" key="11">
    <source>
        <dbReference type="EMBL" id="CAL6097417.1"/>
    </source>
</evidence>
<keyword evidence="12" id="KW-1185">Reference proteome</keyword>
<dbReference type="Proteomes" id="UP001642409">
    <property type="component" value="Unassembled WGS sequence"/>
</dbReference>
<dbReference type="SMART" id="SM00220">
    <property type="entry name" value="S_TKc"/>
    <property type="match status" value="1"/>
</dbReference>
<feature type="domain" description="Protein kinase" evidence="10">
    <location>
        <begin position="14"/>
        <end position="319"/>
    </location>
</feature>
<evidence type="ECO:0000256" key="2">
    <source>
        <dbReference type="ARBA" id="ARBA00022527"/>
    </source>
</evidence>
<dbReference type="SUPFAM" id="SSF56112">
    <property type="entry name" value="Protein kinase-like (PK-like)"/>
    <property type="match status" value="1"/>
</dbReference>
<dbReference type="EC" id="2.7.11.1" evidence="1"/>
<protein>
    <recommendedName>
        <fullName evidence="1">non-specific serine/threonine protein kinase</fullName>
        <ecNumber evidence="1">2.7.11.1</ecNumber>
    </recommendedName>
</protein>
<dbReference type="PROSITE" id="PS00107">
    <property type="entry name" value="PROTEIN_KINASE_ATP"/>
    <property type="match status" value="1"/>
</dbReference>
<keyword evidence="5 11" id="KW-0418">Kinase</keyword>